<evidence type="ECO:0000256" key="2">
    <source>
        <dbReference type="SAM" id="SignalP"/>
    </source>
</evidence>
<feature type="compositionally biased region" description="Basic and acidic residues" evidence="1">
    <location>
        <begin position="72"/>
        <end position="86"/>
    </location>
</feature>
<evidence type="ECO:0000256" key="1">
    <source>
        <dbReference type="SAM" id="MobiDB-lite"/>
    </source>
</evidence>
<feature type="region of interest" description="Disordered" evidence="1">
    <location>
        <begin position="21"/>
        <end position="169"/>
    </location>
</feature>
<dbReference type="Proteomes" id="UP000182719">
    <property type="component" value="Unassembled WGS sequence"/>
</dbReference>
<feature type="signal peptide" evidence="2">
    <location>
        <begin position="1"/>
        <end position="23"/>
    </location>
</feature>
<proteinExistence type="predicted"/>
<protein>
    <recommendedName>
        <fullName evidence="5">Lipoprotein</fullName>
    </recommendedName>
</protein>
<dbReference type="RefSeq" id="WP_075011430.1">
    <property type="nucleotide sequence ID" value="NZ_FOAP01000038.1"/>
</dbReference>
<organism evidence="3 4">
    <name type="scientific">Stigmatella aurantiaca</name>
    <dbReference type="NCBI Taxonomy" id="41"/>
    <lineage>
        <taxon>Bacteria</taxon>
        <taxon>Pseudomonadati</taxon>
        <taxon>Myxococcota</taxon>
        <taxon>Myxococcia</taxon>
        <taxon>Myxococcales</taxon>
        <taxon>Cystobacterineae</taxon>
        <taxon>Archangiaceae</taxon>
        <taxon>Stigmatella</taxon>
    </lineage>
</organism>
<feature type="compositionally biased region" description="Basic and acidic residues" evidence="1">
    <location>
        <begin position="93"/>
        <end position="108"/>
    </location>
</feature>
<evidence type="ECO:0000313" key="3">
    <source>
        <dbReference type="EMBL" id="SEN33879.1"/>
    </source>
</evidence>
<feature type="compositionally biased region" description="Low complexity" evidence="1">
    <location>
        <begin position="34"/>
        <end position="62"/>
    </location>
</feature>
<accession>A0A1H8FQD5</accession>
<keyword evidence="4" id="KW-1185">Reference proteome</keyword>
<dbReference type="PROSITE" id="PS51257">
    <property type="entry name" value="PROKAR_LIPOPROTEIN"/>
    <property type="match status" value="1"/>
</dbReference>
<feature type="chain" id="PRO_5010234872" description="Lipoprotein" evidence="2">
    <location>
        <begin position="24"/>
        <end position="169"/>
    </location>
</feature>
<reference evidence="4" key="1">
    <citation type="submission" date="2016-10" db="EMBL/GenBank/DDBJ databases">
        <authorList>
            <person name="Varghese N."/>
            <person name="Submissions S."/>
        </authorList>
    </citation>
    <scope>NUCLEOTIDE SEQUENCE [LARGE SCALE GENOMIC DNA]</scope>
    <source>
        <strain evidence="4">DSM 17044</strain>
    </source>
</reference>
<feature type="compositionally biased region" description="Basic and acidic residues" evidence="1">
    <location>
        <begin position="157"/>
        <end position="169"/>
    </location>
</feature>
<dbReference type="EMBL" id="FOAP01000038">
    <property type="protein sequence ID" value="SEN33879.1"/>
    <property type="molecule type" value="Genomic_DNA"/>
</dbReference>
<evidence type="ECO:0008006" key="5">
    <source>
        <dbReference type="Google" id="ProtNLM"/>
    </source>
</evidence>
<dbReference type="OrthoDB" id="10000452at2"/>
<dbReference type="AlphaFoldDB" id="A0A1H8FQD5"/>
<feature type="compositionally biased region" description="Polar residues" evidence="1">
    <location>
        <begin position="144"/>
        <end position="155"/>
    </location>
</feature>
<gene>
    <name evidence="3" type="ORF">SAMN05444354_13835</name>
</gene>
<evidence type="ECO:0000313" key="4">
    <source>
        <dbReference type="Proteomes" id="UP000182719"/>
    </source>
</evidence>
<name>A0A1H8FQD5_STIAU</name>
<sequence>MKNLKTKALVAGLLAGTLTFVGCKSNSSMDRPESTTTPATDTMSTPPATDSTGTTGTTATPPGTGGSGSETRPSDDNLRMPEEDPLRTPQNESIRDSEMEPGIHHDADTDMGPGTGGSGMDNSMINDDSLNEAGDAPEGVRLPDSTTDSSLSPNDDTIEHDVESAEGAR</sequence>
<keyword evidence="2" id="KW-0732">Signal</keyword>